<evidence type="ECO:0000259" key="9">
    <source>
        <dbReference type="Pfam" id="PF05010"/>
    </source>
</evidence>
<feature type="region of interest" description="Disordered" evidence="8">
    <location>
        <begin position="114"/>
        <end position="528"/>
    </location>
</feature>
<evidence type="ECO:0000313" key="11">
    <source>
        <dbReference type="Proteomes" id="UP000265120"/>
    </source>
</evidence>
<feature type="coiled-coil region" evidence="7">
    <location>
        <begin position="721"/>
        <end position="795"/>
    </location>
</feature>
<organism evidence="10 11">
    <name type="scientific">Cynoglossus semilaevis</name>
    <name type="common">Tongue sole</name>
    <dbReference type="NCBI Taxonomy" id="244447"/>
    <lineage>
        <taxon>Eukaryota</taxon>
        <taxon>Metazoa</taxon>
        <taxon>Chordata</taxon>
        <taxon>Craniata</taxon>
        <taxon>Vertebrata</taxon>
        <taxon>Euteleostomi</taxon>
        <taxon>Actinopterygii</taxon>
        <taxon>Neopterygii</taxon>
        <taxon>Teleostei</taxon>
        <taxon>Neoteleostei</taxon>
        <taxon>Acanthomorphata</taxon>
        <taxon>Carangaria</taxon>
        <taxon>Pleuronectiformes</taxon>
        <taxon>Pleuronectoidei</taxon>
        <taxon>Cynoglossidae</taxon>
        <taxon>Cynoglossinae</taxon>
        <taxon>Cynoglossus</taxon>
    </lineage>
</organism>
<dbReference type="InterPro" id="IPR039915">
    <property type="entry name" value="TACC"/>
</dbReference>
<keyword evidence="3" id="KW-0963">Cytoplasm</keyword>
<dbReference type="STRING" id="244447.ENSCSEP00000011235"/>
<evidence type="ECO:0000256" key="2">
    <source>
        <dbReference type="ARBA" id="ARBA00009423"/>
    </source>
</evidence>
<proteinExistence type="inferred from homology"/>
<dbReference type="GO" id="GO:0007052">
    <property type="term" value="P:mitotic spindle organization"/>
    <property type="evidence" value="ECO:0007669"/>
    <property type="project" value="InterPro"/>
</dbReference>
<dbReference type="GO" id="GO:0021987">
    <property type="term" value="P:cerebral cortex development"/>
    <property type="evidence" value="ECO:0007669"/>
    <property type="project" value="TreeGrafter"/>
</dbReference>
<evidence type="ECO:0000256" key="4">
    <source>
        <dbReference type="ARBA" id="ARBA00022553"/>
    </source>
</evidence>
<evidence type="ECO:0000256" key="1">
    <source>
        <dbReference type="ARBA" id="ARBA00004245"/>
    </source>
</evidence>
<name>A0A3P8VFJ8_CYNSE</name>
<feature type="compositionally biased region" description="Basic and acidic residues" evidence="8">
    <location>
        <begin position="221"/>
        <end position="235"/>
    </location>
</feature>
<reference evidence="10 11" key="1">
    <citation type="journal article" date="2014" name="Nat. Genet.">
        <title>Whole-genome sequence of a flatfish provides insights into ZW sex chromosome evolution and adaptation to a benthic lifestyle.</title>
        <authorList>
            <person name="Chen S."/>
            <person name="Zhang G."/>
            <person name="Shao C."/>
            <person name="Huang Q."/>
            <person name="Liu G."/>
            <person name="Zhang P."/>
            <person name="Song W."/>
            <person name="An N."/>
            <person name="Chalopin D."/>
            <person name="Volff J.N."/>
            <person name="Hong Y."/>
            <person name="Li Q."/>
            <person name="Sha Z."/>
            <person name="Zhou H."/>
            <person name="Xie M."/>
            <person name="Yu Q."/>
            <person name="Liu Y."/>
            <person name="Xiang H."/>
            <person name="Wang N."/>
            <person name="Wu K."/>
            <person name="Yang C."/>
            <person name="Zhou Q."/>
            <person name="Liao X."/>
            <person name="Yang L."/>
            <person name="Hu Q."/>
            <person name="Zhang J."/>
            <person name="Meng L."/>
            <person name="Jin L."/>
            <person name="Tian Y."/>
            <person name="Lian J."/>
            <person name="Yang J."/>
            <person name="Miao G."/>
            <person name="Liu S."/>
            <person name="Liang Z."/>
            <person name="Yan F."/>
            <person name="Li Y."/>
            <person name="Sun B."/>
            <person name="Zhang H."/>
            <person name="Zhang J."/>
            <person name="Zhu Y."/>
            <person name="Du M."/>
            <person name="Zhao Y."/>
            <person name="Schartl M."/>
            <person name="Tang Q."/>
            <person name="Wang J."/>
        </authorList>
    </citation>
    <scope>NUCLEOTIDE SEQUENCE</scope>
</reference>
<feature type="compositionally biased region" description="Pro residues" evidence="8">
    <location>
        <begin position="176"/>
        <end position="188"/>
    </location>
</feature>
<comment type="subcellular location">
    <subcellularLocation>
        <location evidence="1">Cytoplasm</location>
        <location evidence="1">Cytoskeleton</location>
    </subcellularLocation>
</comment>
<feature type="compositionally biased region" description="Polar residues" evidence="8">
    <location>
        <begin position="482"/>
        <end position="492"/>
    </location>
</feature>
<keyword evidence="11" id="KW-1185">Reference proteome</keyword>
<feature type="compositionally biased region" description="Basic residues" evidence="8">
    <location>
        <begin position="381"/>
        <end position="401"/>
    </location>
</feature>
<evidence type="ECO:0000256" key="5">
    <source>
        <dbReference type="ARBA" id="ARBA00023054"/>
    </source>
</evidence>
<dbReference type="Ensembl" id="ENSCSET00000011372.1">
    <property type="protein sequence ID" value="ENSCSEP00000011235.1"/>
    <property type="gene ID" value="ENSCSEG00000007225.1"/>
</dbReference>
<keyword evidence="5 7" id="KW-0175">Coiled coil</keyword>
<feature type="coiled-coil region" evidence="7">
    <location>
        <begin position="831"/>
        <end position="908"/>
    </location>
</feature>
<feature type="compositionally biased region" description="Low complexity" evidence="8">
    <location>
        <begin position="189"/>
        <end position="198"/>
    </location>
</feature>
<sequence length="912" mass="99407">MVQGELENIDTDADKTDLDQEEHLIVTVPVQDQGDFLDRRMGQDEPAVPMGGPLEINIQVEQCENLQDGFGSVPVPESWAIKETPECKSVFPESSLAPTDSVLSPTAAPAFTLAPAPASHSSPEPPPSSCSAPAPALDTVTIPAASQASTPATTTAPAPPLSPAQASFATHGSVTPPAPAPTPAPVTAPTPTIVPIAASVSEPHVDPPHGIDSAPAPAPNKKQDTLRPSDLEPRQCLEVPGESPVVVPEPDCNDSPKQPEPTRKTKIDVSKPSSLKMKAPPPEIESTNEEQEFPAPKAMYNFDPDSMDFSFNPFISGGSKIPNSPPPCGSNDSPRLEPLGCSTPAYEQSTTHVGEVTEPISETKPVMLEFGLDDGMASKPPPRKLGTKKTISKLGARKQKPKGLVPPSKPAPKSTGSEPASQTVTEPVSKTMSEPTSAHLPETVVPLSESSAPLNLDDIPIPKAGSYNFDPNQWEDPDFNPFGSNNKMSSSPVLPKGPYSSDPENFDDSANPFKPTNSLNTEGATGVAAPAENKVKDIGKQKVRSLSDEKKPKQIPKTAKDRTMETSKQVKFLCFLLNSCKVQKYDESQSLVLDVCNQEEKVVQTPEINQRVHHATDEEKLASTGVKSRVTDIQEEKAALDFEEEPLKTLSVVDLDDSEFKISSQLEDTSSLKDNVIKTSMNQMSKVPSSDDTDIGFLTKHNVPQSEMDKAAVLTLIREEIIAKEIEVNEWKRKYEESKAEVLEMRKIVAEYEKTIAQMIEDEQQHKSLSSSHTLRQLTLERDQALADLSSVERSFADLFRRYENMKGVLEGFKKNEEVLKKSAQDYLMRIKQEEQRYQTLKVHAEEKLNKSNEEIAQVRAKASSESIALHASLRKEQMKVESLEKAVLQKNQEIEELTKICDELIAKLGTS</sequence>
<dbReference type="Proteomes" id="UP000265120">
    <property type="component" value="Chromosome 11"/>
</dbReference>
<evidence type="ECO:0000313" key="10">
    <source>
        <dbReference type="Ensembl" id="ENSCSEP00000011235.1"/>
    </source>
</evidence>
<comment type="similarity">
    <text evidence="2">Belongs to the TACC family.</text>
</comment>
<dbReference type="Pfam" id="PF05010">
    <property type="entry name" value="TACC_C"/>
    <property type="match status" value="1"/>
</dbReference>
<feature type="compositionally biased region" description="Basic and acidic residues" evidence="8">
    <location>
        <begin position="260"/>
        <end position="269"/>
    </location>
</feature>
<dbReference type="AlphaFoldDB" id="A0A3P8VFJ8"/>
<feature type="compositionally biased region" description="Low complexity" evidence="8">
    <location>
        <begin position="238"/>
        <end position="250"/>
    </location>
</feature>
<evidence type="ECO:0000256" key="3">
    <source>
        <dbReference type="ARBA" id="ARBA00022490"/>
    </source>
</evidence>
<evidence type="ECO:0000256" key="7">
    <source>
        <dbReference type="SAM" id="Coils"/>
    </source>
</evidence>
<dbReference type="GO" id="GO:0005856">
    <property type="term" value="C:cytoskeleton"/>
    <property type="evidence" value="ECO:0007669"/>
    <property type="project" value="UniProtKB-SubCell"/>
</dbReference>
<dbReference type="PANTHER" id="PTHR13924:SF12">
    <property type="entry name" value="TRANSFORMING ACIDIC COILED-COIL-CONTAINING PROTEIN 1"/>
    <property type="match status" value="1"/>
</dbReference>
<dbReference type="Gene3D" id="1.20.5.1700">
    <property type="match status" value="1"/>
</dbReference>
<feature type="domain" description="Transforming acidic coiled-coil-containing protein C-terminal" evidence="9">
    <location>
        <begin position="706"/>
        <end position="906"/>
    </location>
</feature>
<dbReference type="GeneTree" id="ENSGT00940000156991"/>
<dbReference type="GO" id="GO:0007097">
    <property type="term" value="P:nuclear migration"/>
    <property type="evidence" value="ECO:0007669"/>
    <property type="project" value="TreeGrafter"/>
</dbReference>
<accession>A0A3P8VFJ8</accession>
<evidence type="ECO:0000256" key="8">
    <source>
        <dbReference type="SAM" id="MobiDB-lite"/>
    </source>
</evidence>
<keyword evidence="4" id="KW-0597">Phosphoprotein</keyword>
<keyword evidence="6" id="KW-0206">Cytoskeleton</keyword>
<dbReference type="GO" id="GO:0005737">
    <property type="term" value="C:cytoplasm"/>
    <property type="evidence" value="ECO:0007669"/>
    <property type="project" value="TreeGrafter"/>
</dbReference>
<feature type="compositionally biased region" description="Polar residues" evidence="8">
    <location>
        <begin position="414"/>
        <end position="436"/>
    </location>
</feature>
<dbReference type="FunFam" id="1.20.5.1700:FF:000001">
    <property type="entry name" value="Transforming acidic coiled-coil-containing protein 1 isoform 2"/>
    <property type="match status" value="1"/>
</dbReference>
<dbReference type="InterPro" id="IPR007707">
    <property type="entry name" value="TACC_C"/>
</dbReference>
<feature type="region of interest" description="Disordered" evidence="8">
    <location>
        <begin position="542"/>
        <end position="562"/>
    </location>
</feature>
<evidence type="ECO:0000256" key="6">
    <source>
        <dbReference type="ARBA" id="ARBA00023212"/>
    </source>
</evidence>
<feature type="compositionally biased region" description="Polar residues" evidence="8">
    <location>
        <begin position="514"/>
        <end position="523"/>
    </location>
</feature>
<reference evidence="10" key="2">
    <citation type="submission" date="2025-05" db="UniProtKB">
        <authorList>
            <consortium name="Ensembl"/>
        </authorList>
    </citation>
    <scope>IDENTIFICATION</scope>
</reference>
<feature type="compositionally biased region" description="Low complexity" evidence="8">
    <location>
        <begin position="143"/>
        <end position="156"/>
    </location>
</feature>
<dbReference type="PANTHER" id="PTHR13924">
    <property type="entry name" value="TRANSFORMING ACIDIC COILED-COIL CONTAINING PROTEIN 1/2"/>
    <property type="match status" value="1"/>
</dbReference>
<dbReference type="Ensembl" id="ENSCSET00000011391.1">
    <property type="protein sequence ID" value="ENSCSEP00000011254.1"/>
    <property type="gene ID" value="ENSCSEG00000007225.1"/>
</dbReference>
<protein>
    <submittedName>
        <fullName evidence="10">Transforming, acidic coiled-coil containing protein 1</fullName>
    </submittedName>
</protein>